<feature type="coiled-coil region" evidence="1">
    <location>
        <begin position="92"/>
        <end position="196"/>
    </location>
</feature>
<dbReference type="Proteomes" id="UP001140502">
    <property type="component" value="Unassembled WGS sequence"/>
</dbReference>
<comment type="caution">
    <text evidence="3">The sequence shown here is derived from an EMBL/GenBank/DDBJ whole genome shotgun (WGS) entry which is preliminary data.</text>
</comment>
<dbReference type="AlphaFoldDB" id="A0A9W8WNT7"/>
<accession>A0A9W8WNT7</accession>
<evidence type="ECO:0000313" key="3">
    <source>
        <dbReference type="EMBL" id="KAJ4329278.1"/>
    </source>
</evidence>
<feature type="compositionally biased region" description="Basic and acidic residues" evidence="2">
    <location>
        <begin position="21"/>
        <end position="38"/>
    </location>
</feature>
<name>A0A9W8WNT7_9HYPO</name>
<feature type="region of interest" description="Disordered" evidence="2">
    <location>
        <begin position="1"/>
        <end position="38"/>
    </location>
</feature>
<gene>
    <name evidence="3" type="ORF">N0V84_000171</name>
</gene>
<organism evidence="3 4">
    <name type="scientific">Fusarium piperis</name>
    <dbReference type="NCBI Taxonomy" id="1435070"/>
    <lineage>
        <taxon>Eukaryota</taxon>
        <taxon>Fungi</taxon>
        <taxon>Dikarya</taxon>
        <taxon>Ascomycota</taxon>
        <taxon>Pezizomycotina</taxon>
        <taxon>Sordariomycetes</taxon>
        <taxon>Hypocreomycetidae</taxon>
        <taxon>Hypocreales</taxon>
        <taxon>Nectriaceae</taxon>
        <taxon>Fusarium</taxon>
        <taxon>Fusarium solani species complex</taxon>
    </lineage>
</organism>
<dbReference type="EMBL" id="JAPEUR010000002">
    <property type="protein sequence ID" value="KAJ4329278.1"/>
    <property type="molecule type" value="Genomic_DNA"/>
</dbReference>
<evidence type="ECO:0000256" key="1">
    <source>
        <dbReference type="SAM" id="Coils"/>
    </source>
</evidence>
<keyword evidence="4" id="KW-1185">Reference proteome</keyword>
<evidence type="ECO:0000313" key="4">
    <source>
        <dbReference type="Proteomes" id="UP001140502"/>
    </source>
</evidence>
<evidence type="ECO:0000256" key="2">
    <source>
        <dbReference type="SAM" id="MobiDB-lite"/>
    </source>
</evidence>
<proteinExistence type="predicted"/>
<dbReference type="OrthoDB" id="4332097at2759"/>
<reference evidence="3" key="1">
    <citation type="submission" date="2022-10" db="EMBL/GenBank/DDBJ databases">
        <title>Tapping the CABI collections for fungal endophytes: first genome assemblies for Collariella, Neodidymelliopsis, Ascochyta clinopodiicola, Didymella pomorum, Didymosphaeria variabile, Neocosmospora piperis and Neocucurbitaria cava.</title>
        <authorList>
            <person name="Hill R."/>
        </authorList>
    </citation>
    <scope>NUCLEOTIDE SEQUENCE</scope>
    <source>
        <strain evidence="3">IMI 366586</strain>
    </source>
</reference>
<protein>
    <submittedName>
        <fullName evidence="3">Uncharacterized protein</fullName>
    </submittedName>
</protein>
<sequence length="208" mass="23725">MELSAGTEALTESRQLNAAKVDAKKKEDELRKRTEELENENIKDDKLLDDLRKQLAAALTQIGQENELATLLVERKTLLSQITTLQESVAQKIELQNALMVQNDLNNALENKNVHLTQENNRLKEEKITLQAQLSEAQSELAKTQDVLKKTQLDLDSANKKLKRAETKLDDREGDLDRLRDALVKADRKINKLQDRLADNDINFDDLK</sequence>
<keyword evidence="1" id="KW-0175">Coiled coil</keyword>